<dbReference type="PANTHER" id="PTHR32235">
    <property type="entry name" value="NON-HOMOLOGOUS END-JOINING FACTOR 1"/>
    <property type="match status" value="1"/>
</dbReference>
<proteinExistence type="inferred from homology"/>
<dbReference type="GO" id="GO:0045027">
    <property type="term" value="F:DNA end binding"/>
    <property type="evidence" value="ECO:0007669"/>
    <property type="project" value="TreeGrafter"/>
</dbReference>
<evidence type="ECO:0000256" key="2">
    <source>
        <dbReference type="ARBA" id="ARBA00022763"/>
    </source>
</evidence>
<keyword evidence="3" id="KW-0238">DNA-binding</keyword>
<dbReference type="CDD" id="cd22285">
    <property type="entry name" value="HD_XLF_N"/>
    <property type="match status" value="1"/>
</dbReference>
<feature type="compositionally biased region" description="Acidic residues" evidence="8">
    <location>
        <begin position="403"/>
        <end position="418"/>
    </location>
</feature>
<keyword evidence="5" id="KW-0539">Nucleus</keyword>
<feature type="compositionally biased region" description="Basic and acidic residues" evidence="8">
    <location>
        <begin position="488"/>
        <end position="497"/>
    </location>
</feature>
<dbReference type="GO" id="GO:0006303">
    <property type="term" value="P:double-strand break repair via nonhomologous end joining"/>
    <property type="evidence" value="ECO:0007669"/>
    <property type="project" value="TreeGrafter"/>
</dbReference>
<dbReference type="AlphaFoldDB" id="A0A9P7Q4X8"/>
<feature type="region of interest" description="Disordered" evidence="8">
    <location>
        <begin position="272"/>
        <end position="546"/>
    </location>
</feature>
<evidence type="ECO:0000313" key="12">
    <source>
        <dbReference type="Proteomes" id="UP000732380"/>
    </source>
</evidence>
<evidence type="ECO:0000256" key="7">
    <source>
        <dbReference type="ARBA" id="ARBA00044529"/>
    </source>
</evidence>
<dbReference type="Gene3D" id="2.170.210.10">
    <property type="entry name" value="DNA double-strand break repair and VJ recombination XRCC4, N-terminal"/>
    <property type="match status" value="1"/>
</dbReference>
<feature type="domain" description="XLF-like N-terminal" evidence="9">
    <location>
        <begin position="9"/>
        <end position="134"/>
    </location>
</feature>
<dbReference type="InterPro" id="IPR052287">
    <property type="entry name" value="NHEJ_factor"/>
</dbReference>
<keyword evidence="2" id="KW-0227">DNA damage</keyword>
<evidence type="ECO:0000256" key="8">
    <source>
        <dbReference type="SAM" id="MobiDB-lite"/>
    </source>
</evidence>
<evidence type="ECO:0000256" key="1">
    <source>
        <dbReference type="ARBA" id="ARBA00004123"/>
    </source>
</evidence>
<evidence type="ECO:0000256" key="5">
    <source>
        <dbReference type="ARBA" id="ARBA00023242"/>
    </source>
</evidence>
<dbReference type="EMBL" id="SRQM01000181">
    <property type="protein sequence ID" value="KAG6116335.1"/>
    <property type="molecule type" value="Genomic_DNA"/>
</dbReference>
<organism evidence="11 12">
    <name type="scientific">Claviceps humidiphila</name>
    <dbReference type="NCBI Taxonomy" id="1294629"/>
    <lineage>
        <taxon>Eukaryota</taxon>
        <taxon>Fungi</taxon>
        <taxon>Dikarya</taxon>
        <taxon>Ascomycota</taxon>
        <taxon>Pezizomycotina</taxon>
        <taxon>Sordariomycetes</taxon>
        <taxon>Hypocreomycetidae</taxon>
        <taxon>Hypocreales</taxon>
        <taxon>Clavicipitaceae</taxon>
        <taxon>Claviceps</taxon>
    </lineage>
</organism>
<feature type="compositionally biased region" description="Basic and acidic residues" evidence="8">
    <location>
        <begin position="506"/>
        <end position="535"/>
    </location>
</feature>
<feature type="compositionally biased region" description="Basic and acidic residues" evidence="8">
    <location>
        <begin position="338"/>
        <end position="348"/>
    </location>
</feature>
<dbReference type="Pfam" id="PF21928">
    <property type="entry name" value="XLF_CC"/>
    <property type="match status" value="1"/>
</dbReference>
<feature type="domain" description="XLF-like coiled-coil region" evidence="10">
    <location>
        <begin position="136"/>
        <end position="188"/>
    </location>
</feature>
<dbReference type="GO" id="GO:0032807">
    <property type="term" value="C:DNA ligase IV complex"/>
    <property type="evidence" value="ECO:0007669"/>
    <property type="project" value="TreeGrafter"/>
</dbReference>
<comment type="subcellular location">
    <subcellularLocation>
        <location evidence="1">Nucleus</location>
    </subcellularLocation>
</comment>
<evidence type="ECO:0000259" key="9">
    <source>
        <dbReference type="Pfam" id="PF09302"/>
    </source>
</evidence>
<keyword evidence="12" id="KW-1185">Reference proteome</keyword>
<evidence type="ECO:0000313" key="11">
    <source>
        <dbReference type="EMBL" id="KAG6116335.1"/>
    </source>
</evidence>
<dbReference type="PANTHER" id="PTHR32235:SF1">
    <property type="entry name" value="NON-HOMOLOGOUS END-JOINING FACTOR 1"/>
    <property type="match status" value="1"/>
</dbReference>
<name>A0A9P7Q4X8_9HYPO</name>
<evidence type="ECO:0000256" key="4">
    <source>
        <dbReference type="ARBA" id="ARBA00023204"/>
    </source>
</evidence>
<dbReference type="InterPro" id="IPR053829">
    <property type="entry name" value="XLF-like_CC"/>
</dbReference>
<dbReference type="InterPro" id="IPR038051">
    <property type="entry name" value="XRCC4-like_N_sf"/>
</dbReference>
<protein>
    <recommendedName>
        <fullName evidence="7">Non-homologous end-joining factor 1</fullName>
    </recommendedName>
</protein>
<evidence type="ECO:0000256" key="3">
    <source>
        <dbReference type="ARBA" id="ARBA00023125"/>
    </source>
</evidence>
<feature type="compositionally biased region" description="Basic and acidic residues" evidence="8">
    <location>
        <begin position="358"/>
        <end position="370"/>
    </location>
</feature>
<sequence>MSTLKPDTWRPLPLPVSYGLPALLVSADMGPSFYAVSISDMANMWSEKLDRKAICMRAWSENTSVDPSDTEENMNKFLSCLKSALDPTQDGHDTTSLSLSPATVSDAGEGGLTINVTCRLQGFSPLRWPIHLKKLPSSAVATELVLPLIQANFDRLREVQSLTEVIKCKDAVIAKMFDKLEAMGAGLEHVFTALSGRKGVTRAAAEDRVKGVGSFNVYKWKDELDSNASDPGGVSELIQGVFGASGLECRTSLEIDNSPALDQWWHGFQPTGQFSQQKQAKAPPSRSITPTVPKRSAIHNDDDDDDFQVQSTPPHLKSTEDTAHSPNGSPNGTGHADATVDKSQDLKVPDSGPSSVLSDRRRQSETERVTSRLGAIGVKRQPAQPRHPPSSLSHGDDAKLPLDDDEETASEASDDDDVTASLQNSSPASPPNETTASNRAQKKGGLGVIGGGATKAHSFVGETEVTKTQDKPHHATLGKIGGKPPKPIHQDDGESRGRSTQQSEPPKLEEKPRESSQERADRKREELKRELEKKAAAGPKRKKRRF</sequence>
<evidence type="ECO:0000259" key="10">
    <source>
        <dbReference type="Pfam" id="PF21928"/>
    </source>
</evidence>
<comment type="similarity">
    <text evidence="6">Belongs to the XRCC4-XLF family. XLF subfamily.</text>
</comment>
<feature type="compositionally biased region" description="Gly residues" evidence="8">
    <location>
        <begin position="444"/>
        <end position="453"/>
    </location>
</feature>
<accession>A0A9P7Q4X8</accession>
<feature type="compositionally biased region" description="Basic and acidic residues" evidence="8">
    <location>
        <begin position="464"/>
        <end position="473"/>
    </location>
</feature>
<reference evidence="11 12" key="1">
    <citation type="journal article" date="2020" name="bioRxiv">
        <title>Whole genome comparisons of ergot fungi reveals the divergence and evolution of species within the genus Claviceps are the result of varying mechanisms driving genome evolution and host range expansion.</title>
        <authorList>
            <person name="Wyka S.A."/>
            <person name="Mondo S.J."/>
            <person name="Liu M."/>
            <person name="Dettman J."/>
            <person name="Nalam V."/>
            <person name="Broders K.D."/>
        </authorList>
    </citation>
    <scope>NUCLEOTIDE SEQUENCE [LARGE SCALE GENOMIC DNA]</scope>
    <source>
        <strain evidence="11 12">LM576</strain>
    </source>
</reference>
<keyword evidence="4" id="KW-0234">DNA repair</keyword>
<gene>
    <name evidence="11" type="ORF">E4U13_001967</name>
</gene>
<dbReference type="InterPro" id="IPR015381">
    <property type="entry name" value="XLF-like_N"/>
</dbReference>
<dbReference type="Pfam" id="PF09302">
    <property type="entry name" value="XLF"/>
    <property type="match status" value="1"/>
</dbReference>
<feature type="compositionally biased region" description="Polar residues" evidence="8">
    <location>
        <begin position="422"/>
        <end position="439"/>
    </location>
</feature>
<dbReference type="Proteomes" id="UP000732380">
    <property type="component" value="Unassembled WGS sequence"/>
</dbReference>
<evidence type="ECO:0000256" key="6">
    <source>
        <dbReference type="ARBA" id="ARBA00025747"/>
    </source>
</evidence>
<comment type="caution">
    <text evidence="11">The sequence shown here is derived from an EMBL/GenBank/DDBJ whole genome shotgun (WGS) entry which is preliminary data.</text>
</comment>